<dbReference type="RefSeq" id="WP_110337393.1">
    <property type="nucleotide sequence ID" value="NZ_MASU01000005.1"/>
</dbReference>
<evidence type="ECO:0000256" key="1">
    <source>
        <dbReference type="ARBA" id="ARBA00006484"/>
    </source>
</evidence>
<dbReference type="InterPro" id="IPR036291">
    <property type="entry name" value="NAD(P)-bd_dom_sf"/>
</dbReference>
<dbReference type="PRINTS" id="PR00080">
    <property type="entry name" value="SDRFAMILY"/>
</dbReference>
<dbReference type="AlphaFoldDB" id="A0A318LRI2"/>
<dbReference type="InterPro" id="IPR057326">
    <property type="entry name" value="KR_dom"/>
</dbReference>
<reference evidence="4 5" key="1">
    <citation type="submission" date="2016-07" db="EMBL/GenBank/DDBJ databases">
        <title>Draft genome sequence of Prauserella sp. YIM 121212, isolated from alkaline soil.</title>
        <authorList>
            <person name="Ruckert C."/>
            <person name="Albersmeier A."/>
            <person name="Jiang C.-L."/>
            <person name="Jiang Y."/>
            <person name="Kalinowski J."/>
            <person name="Schneider O."/>
            <person name="Winkler A."/>
            <person name="Zotchev S.B."/>
        </authorList>
    </citation>
    <scope>NUCLEOTIDE SEQUENCE [LARGE SCALE GENOMIC DNA]</scope>
    <source>
        <strain evidence="4 5">YIM 121212</strain>
    </source>
</reference>
<keyword evidence="2" id="KW-0560">Oxidoreductase</keyword>
<dbReference type="InterPro" id="IPR020904">
    <property type="entry name" value="Sc_DH/Rdtase_CS"/>
</dbReference>
<dbReference type="CDD" id="cd05233">
    <property type="entry name" value="SDR_c"/>
    <property type="match status" value="1"/>
</dbReference>
<dbReference type="PROSITE" id="PS00061">
    <property type="entry name" value="ADH_SHORT"/>
    <property type="match status" value="1"/>
</dbReference>
<dbReference type="GO" id="GO:0016616">
    <property type="term" value="F:oxidoreductase activity, acting on the CH-OH group of donors, NAD or NADP as acceptor"/>
    <property type="evidence" value="ECO:0007669"/>
    <property type="project" value="TreeGrafter"/>
</dbReference>
<feature type="domain" description="Ketoreductase" evidence="3">
    <location>
        <begin position="13"/>
        <end position="187"/>
    </location>
</feature>
<sequence>MTTSPNTGPFTGRVVLITGASRGIGAATARAFAAEGAHTVLASRDGAALHALRDEIAQGGGSAHDVPTDVADDAAVAHAVDVAVARFGRLDVAVNNAAAHGSRPVPLAAMSPRQFDTTIAVSLRGVFLCLRHEIGAMTEGGSIVNVASTAAEQGVAGLADYVAAKHGVVGLTRTAALDHAADGIRVNAVLPGPIHTERLERAGERARALVAGTLPLRRLGRPAEVAQTILWLCGPTADFVTGAVLAVDGGRLAGTPAFVQR</sequence>
<proteinExistence type="inferred from homology"/>
<dbReference type="Gene3D" id="3.40.50.720">
    <property type="entry name" value="NAD(P)-binding Rossmann-like Domain"/>
    <property type="match status" value="1"/>
</dbReference>
<dbReference type="Proteomes" id="UP000247892">
    <property type="component" value="Unassembled WGS sequence"/>
</dbReference>
<comment type="similarity">
    <text evidence="1">Belongs to the short-chain dehydrogenases/reductases (SDR) family.</text>
</comment>
<comment type="caution">
    <text evidence="4">The sequence shown here is derived from an EMBL/GenBank/DDBJ whole genome shotgun (WGS) entry which is preliminary data.</text>
</comment>
<gene>
    <name evidence="4" type="ORF">BA062_14970</name>
</gene>
<dbReference type="FunFam" id="3.40.50.720:FF:000084">
    <property type="entry name" value="Short-chain dehydrogenase reductase"/>
    <property type="match status" value="1"/>
</dbReference>
<dbReference type="PANTHER" id="PTHR42760:SF133">
    <property type="entry name" value="3-OXOACYL-[ACYL-CARRIER-PROTEIN] REDUCTASE"/>
    <property type="match status" value="1"/>
</dbReference>
<keyword evidence="5" id="KW-1185">Reference proteome</keyword>
<protein>
    <submittedName>
        <fullName evidence="4">Short-chain dehydrogenase</fullName>
    </submittedName>
</protein>
<dbReference type="PANTHER" id="PTHR42760">
    <property type="entry name" value="SHORT-CHAIN DEHYDROGENASES/REDUCTASES FAMILY MEMBER"/>
    <property type="match status" value="1"/>
</dbReference>
<dbReference type="SMART" id="SM00822">
    <property type="entry name" value="PKS_KR"/>
    <property type="match status" value="1"/>
</dbReference>
<evidence type="ECO:0000313" key="4">
    <source>
        <dbReference type="EMBL" id="PXY37001.1"/>
    </source>
</evidence>
<organism evidence="4 5">
    <name type="scientific">Prauserella flavalba</name>
    <dbReference type="NCBI Taxonomy" id="1477506"/>
    <lineage>
        <taxon>Bacteria</taxon>
        <taxon>Bacillati</taxon>
        <taxon>Actinomycetota</taxon>
        <taxon>Actinomycetes</taxon>
        <taxon>Pseudonocardiales</taxon>
        <taxon>Pseudonocardiaceae</taxon>
        <taxon>Prauserella</taxon>
    </lineage>
</organism>
<evidence type="ECO:0000259" key="3">
    <source>
        <dbReference type="SMART" id="SM00822"/>
    </source>
</evidence>
<dbReference type="EMBL" id="MASU01000005">
    <property type="protein sequence ID" value="PXY37001.1"/>
    <property type="molecule type" value="Genomic_DNA"/>
</dbReference>
<accession>A0A318LRI2</accession>
<dbReference type="SUPFAM" id="SSF51735">
    <property type="entry name" value="NAD(P)-binding Rossmann-fold domains"/>
    <property type="match status" value="1"/>
</dbReference>
<dbReference type="InterPro" id="IPR002347">
    <property type="entry name" value="SDR_fam"/>
</dbReference>
<name>A0A318LRI2_9PSEU</name>
<dbReference type="OrthoDB" id="517007at2"/>
<evidence type="ECO:0000256" key="2">
    <source>
        <dbReference type="ARBA" id="ARBA00023002"/>
    </source>
</evidence>
<dbReference type="Pfam" id="PF13561">
    <property type="entry name" value="adh_short_C2"/>
    <property type="match status" value="1"/>
</dbReference>
<dbReference type="PRINTS" id="PR00081">
    <property type="entry name" value="GDHRDH"/>
</dbReference>
<evidence type="ECO:0000313" key="5">
    <source>
        <dbReference type="Proteomes" id="UP000247892"/>
    </source>
</evidence>